<feature type="region of interest" description="Disordered" evidence="1">
    <location>
        <begin position="51"/>
        <end position="89"/>
    </location>
</feature>
<dbReference type="WBParaSite" id="Hba_18730">
    <property type="protein sequence ID" value="Hba_18730"/>
    <property type="gene ID" value="Hba_18730"/>
</dbReference>
<evidence type="ECO:0000313" key="2">
    <source>
        <dbReference type="Proteomes" id="UP000095283"/>
    </source>
</evidence>
<name>A0A1I7XMK8_HETBA</name>
<protein>
    <submittedName>
        <fullName evidence="3">Uncharacterized protein</fullName>
    </submittedName>
</protein>
<dbReference type="AlphaFoldDB" id="A0A1I7XMK8"/>
<reference evidence="3" key="1">
    <citation type="submission" date="2016-11" db="UniProtKB">
        <authorList>
            <consortium name="WormBaseParasite"/>
        </authorList>
    </citation>
    <scope>IDENTIFICATION</scope>
</reference>
<sequence length="89" mass="10346">MTYIFNIEKCNLFKMICGKAREEPRLSVAMRQAFSLVQPTHIRYRGIMDQANEKVSKNHQADGGDNRRNTSSRSYQRLYKGKSTEKCVN</sequence>
<dbReference type="Proteomes" id="UP000095283">
    <property type="component" value="Unplaced"/>
</dbReference>
<evidence type="ECO:0000313" key="3">
    <source>
        <dbReference type="WBParaSite" id="Hba_18730"/>
    </source>
</evidence>
<keyword evidence="2" id="KW-1185">Reference proteome</keyword>
<evidence type="ECO:0000256" key="1">
    <source>
        <dbReference type="SAM" id="MobiDB-lite"/>
    </source>
</evidence>
<organism evidence="2 3">
    <name type="scientific">Heterorhabditis bacteriophora</name>
    <name type="common">Entomopathogenic nematode worm</name>
    <dbReference type="NCBI Taxonomy" id="37862"/>
    <lineage>
        <taxon>Eukaryota</taxon>
        <taxon>Metazoa</taxon>
        <taxon>Ecdysozoa</taxon>
        <taxon>Nematoda</taxon>
        <taxon>Chromadorea</taxon>
        <taxon>Rhabditida</taxon>
        <taxon>Rhabditina</taxon>
        <taxon>Rhabditomorpha</taxon>
        <taxon>Strongyloidea</taxon>
        <taxon>Heterorhabditidae</taxon>
        <taxon>Heterorhabditis</taxon>
    </lineage>
</organism>
<feature type="compositionally biased region" description="Basic and acidic residues" evidence="1">
    <location>
        <begin position="51"/>
        <end position="68"/>
    </location>
</feature>
<proteinExistence type="predicted"/>
<accession>A0A1I7XMK8</accession>